<dbReference type="PANTHER" id="PTHR43808:SF31">
    <property type="entry name" value="N-ACETYL-L-CITRULLINE DEACETYLASE"/>
    <property type="match status" value="1"/>
</dbReference>
<dbReference type="KEGG" id="dak:DaAHT2_0209"/>
<dbReference type="GO" id="GO:0046872">
    <property type="term" value="F:metal ion binding"/>
    <property type="evidence" value="ECO:0007669"/>
    <property type="project" value="UniProtKB-KW"/>
</dbReference>
<keyword evidence="8" id="KW-1185">Reference proteome</keyword>
<organism evidence="7 8">
    <name type="scientific">Desulfurivibrio alkaliphilus (strain DSM 19089 / UNIQEM U267 / AHT2)</name>
    <dbReference type="NCBI Taxonomy" id="589865"/>
    <lineage>
        <taxon>Bacteria</taxon>
        <taxon>Pseudomonadati</taxon>
        <taxon>Thermodesulfobacteriota</taxon>
        <taxon>Desulfobulbia</taxon>
        <taxon>Desulfobulbales</taxon>
        <taxon>Desulfobulbaceae</taxon>
        <taxon>Desulfurivibrio</taxon>
    </lineage>
</organism>
<evidence type="ECO:0000256" key="5">
    <source>
        <dbReference type="ARBA" id="ARBA00023285"/>
    </source>
</evidence>
<dbReference type="HOGENOM" id="CLU_021802_2_0_7"/>
<dbReference type="InParanoid" id="D6Z638"/>
<keyword evidence="5" id="KW-0170">Cobalt</keyword>
<dbReference type="RefSeq" id="WP_013162451.1">
    <property type="nucleotide sequence ID" value="NC_014216.1"/>
</dbReference>
<dbReference type="Gene3D" id="3.40.630.10">
    <property type="entry name" value="Zn peptidases"/>
    <property type="match status" value="1"/>
</dbReference>
<evidence type="ECO:0000313" key="7">
    <source>
        <dbReference type="EMBL" id="ADH84920.1"/>
    </source>
</evidence>
<sequence length="384" mass="42653">MPAKNEQPQRQPTLDHCHLDELLRNLIDIYSPSGKEEDIQLYLEEVLRGAGLIVQRQEVEEDRYNLVVPLSPQAPKLYLVGHVDTVAARDLDEYEAREEDGLIYGLGSADMKGGCAAMVEAFLTLARDLPPDRRPPVGLLLVVGEEENGEGSAAFIESCRQATPPWVVIGEPTGLTPNFAHYGYLEAYLLTRGRRTHSSLPELGHNAVESMLRVLLHLGRDPLFDRGSSNIVYSIREMTSSRAGFVVPDHCETWIDLHLPPHTDPAEVEQVLRARADEASTLIPDLDLELTCDLAAPGYSLELDNPLALRLQEIYRHRQLPWRCDAFRSHSDGNLFHQAGIKPVILGPGALEVAHTSEEHTTLGEVIKAAEIYLDLCLAADNFL</sequence>
<dbReference type="EMBL" id="CP001940">
    <property type="protein sequence ID" value="ADH84920.1"/>
    <property type="molecule type" value="Genomic_DNA"/>
</dbReference>
<dbReference type="InterPro" id="IPR001261">
    <property type="entry name" value="ArgE/DapE_CS"/>
</dbReference>
<reference evidence="8" key="1">
    <citation type="submission" date="2010-02" db="EMBL/GenBank/DDBJ databases">
        <title>Complete sequence of Desulfurivibrio alkaliphilus AHT2.</title>
        <authorList>
            <consortium name="US DOE Joint Genome Institute"/>
            <person name="Pitluck S."/>
            <person name="Chertkov O."/>
            <person name="Detter J.C."/>
            <person name="Han C."/>
            <person name="Tapia R."/>
            <person name="Larimer F."/>
            <person name="Land M."/>
            <person name="Hauser L."/>
            <person name="Kyrpides N."/>
            <person name="Mikhailova N."/>
            <person name="Sorokin D.Y."/>
            <person name="Muyzer G."/>
            <person name="Woyke T."/>
        </authorList>
    </citation>
    <scope>NUCLEOTIDE SEQUENCE [LARGE SCALE GENOMIC DNA]</scope>
    <source>
        <strain evidence="8">DSM 19089 / UNIQEM U267 / AHT2</strain>
    </source>
</reference>
<dbReference type="eggNOG" id="COG0624">
    <property type="taxonomic scope" value="Bacteria"/>
</dbReference>
<dbReference type="STRING" id="589865.DaAHT2_0209"/>
<dbReference type="PANTHER" id="PTHR43808">
    <property type="entry name" value="ACETYLORNITHINE DEACETYLASE"/>
    <property type="match status" value="1"/>
</dbReference>
<keyword evidence="4" id="KW-0862">Zinc</keyword>
<dbReference type="Gene3D" id="3.30.70.360">
    <property type="match status" value="1"/>
</dbReference>
<evidence type="ECO:0000256" key="1">
    <source>
        <dbReference type="ARBA" id="ARBA00001947"/>
    </source>
</evidence>
<evidence type="ECO:0000259" key="6">
    <source>
        <dbReference type="Pfam" id="PF07687"/>
    </source>
</evidence>
<dbReference type="PROSITE" id="PS00759">
    <property type="entry name" value="ARGE_DAPE_CPG2_2"/>
    <property type="match status" value="1"/>
</dbReference>
<dbReference type="SUPFAM" id="SSF55031">
    <property type="entry name" value="Bacterial exopeptidase dimerisation domain"/>
    <property type="match status" value="1"/>
</dbReference>
<evidence type="ECO:0000256" key="2">
    <source>
        <dbReference type="ARBA" id="ARBA00022723"/>
    </source>
</evidence>
<dbReference type="InterPro" id="IPR036264">
    <property type="entry name" value="Bact_exopeptidase_dim_dom"/>
</dbReference>
<proteinExistence type="predicted"/>
<dbReference type="FunCoup" id="D6Z638">
    <property type="interactions" value="207"/>
</dbReference>
<dbReference type="GO" id="GO:0008777">
    <property type="term" value="F:acetylornithine deacetylase activity"/>
    <property type="evidence" value="ECO:0007669"/>
    <property type="project" value="TreeGrafter"/>
</dbReference>
<dbReference type="SUPFAM" id="SSF53187">
    <property type="entry name" value="Zn-dependent exopeptidases"/>
    <property type="match status" value="1"/>
</dbReference>
<dbReference type="Proteomes" id="UP000001508">
    <property type="component" value="Chromosome"/>
</dbReference>
<feature type="domain" description="Peptidase M20 dimerisation" evidence="6">
    <location>
        <begin position="180"/>
        <end position="279"/>
    </location>
</feature>
<name>D6Z638_DESAT</name>
<evidence type="ECO:0000313" key="8">
    <source>
        <dbReference type="Proteomes" id="UP000001508"/>
    </source>
</evidence>
<dbReference type="InterPro" id="IPR011650">
    <property type="entry name" value="Peptidase_M20_dimer"/>
</dbReference>
<keyword evidence="3" id="KW-0378">Hydrolase</keyword>
<keyword evidence="2" id="KW-0479">Metal-binding</keyword>
<dbReference type="InterPro" id="IPR050072">
    <property type="entry name" value="Peptidase_M20A"/>
</dbReference>
<dbReference type="InterPro" id="IPR002933">
    <property type="entry name" value="Peptidase_M20"/>
</dbReference>
<evidence type="ECO:0000256" key="4">
    <source>
        <dbReference type="ARBA" id="ARBA00022833"/>
    </source>
</evidence>
<dbReference type="Pfam" id="PF01546">
    <property type="entry name" value="Peptidase_M20"/>
    <property type="match status" value="1"/>
</dbReference>
<dbReference type="AlphaFoldDB" id="D6Z638"/>
<dbReference type="Pfam" id="PF07687">
    <property type="entry name" value="M20_dimer"/>
    <property type="match status" value="1"/>
</dbReference>
<comment type="cofactor">
    <cofactor evidence="1">
        <name>Zn(2+)</name>
        <dbReference type="ChEBI" id="CHEBI:29105"/>
    </cofactor>
</comment>
<evidence type="ECO:0000256" key="3">
    <source>
        <dbReference type="ARBA" id="ARBA00022801"/>
    </source>
</evidence>
<accession>D6Z638</accession>
<dbReference type="GO" id="GO:0006526">
    <property type="term" value="P:L-arginine biosynthetic process"/>
    <property type="evidence" value="ECO:0007669"/>
    <property type="project" value="TreeGrafter"/>
</dbReference>
<protein>
    <submittedName>
        <fullName evidence="7">Peptidase M20</fullName>
    </submittedName>
</protein>
<gene>
    <name evidence="7" type="ordered locus">DaAHT2_0209</name>
</gene>
<dbReference type="OrthoDB" id="3665926at2"/>